<comment type="caution">
    <text evidence="2">The sequence shown here is derived from an EMBL/GenBank/DDBJ whole genome shotgun (WGS) entry which is preliminary data.</text>
</comment>
<keyword evidence="1" id="KW-1133">Transmembrane helix</keyword>
<reference evidence="2 3" key="1">
    <citation type="submission" date="2014-01" db="EMBL/GenBank/DDBJ databases">
        <authorList>
            <person name="Durkin A.S."/>
            <person name="McCorrison J."/>
            <person name="Torralba M."/>
            <person name="Gillis M."/>
            <person name="Haft D.H."/>
            <person name="Methe B."/>
            <person name="Sutton G."/>
            <person name="Nelson K.E."/>
        </authorList>
    </citation>
    <scope>NUCLEOTIDE SEQUENCE [LARGE SCALE GENOMIC DNA]</scope>
    <source>
        <strain evidence="2 3">205/92</strain>
    </source>
</reference>
<dbReference type="EMBL" id="JALD01000059">
    <property type="protein sequence ID" value="EUD10089.1"/>
    <property type="molecule type" value="Genomic_DNA"/>
</dbReference>
<organism evidence="2 3">
    <name type="scientific">Providencia alcalifaciens 205/92</name>
    <dbReference type="NCBI Taxonomy" id="1256988"/>
    <lineage>
        <taxon>Bacteria</taxon>
        <taxon>Pseudomonadati</taxon>
        <taxon>Pseudomonadota</taxon>
        <taxon>Gammaproteobacteria</taxon>
        <taxon>Enterobacterales</taxon>
        <taxon>Morganellaceae</taxon>
        <taxon>Providencia</taxon>
    </lineage>
</organism>
<feature type="transmembrane region" description="Helical" evidence="1">
    <location>
        <begin position="6"/>
        <end position="22"/>
    </location>
</feature>
<accession>A0AAV3M301</accession>
<feature type="transmembrane region" description="Helical" evidence="1">
    <location>
        <begin position="29"/>
        <end position="48"/>
    </location>
</feature>
<gene>
    <name evidence="2" type="ORF">HMPREF1563_3585</name>
</gene>
<evidence type="ECO:0000256" key="1">
    <source>
        <dbReference type="SAM" id="Phobius"/>
    </source>
</evidence>
<proteinExistence type="predicted"/>
<evidence type="ECO:0000313" key="3">
    <source>
        <dbReference type="Proteomes" id="UP000022311"/>
    </source>
</evidence>
<keyword evidence="1" id="KW-0472">Membrane</keyword>
<dbReference type="RefSeq" id="WP_036963127.1">
    <property type="nucleotide sequence ID" value="NZ_JALD01000059.1"/>
</dbReference>
<dbReference type="AlphaFoldDB" id="A0AAV3M301"/>
<protein>
    <submittedName>
        <fullName evidence="2">Uncharacterized protein</fullName>
    </submittedName>
</protein>
<dbReference type="Proteomes" id="UP000022311">
    <property type="component" value="Unassembled WGS sequence"/>
</dbReference>
<evidence type="ECO:0000313" key="2">
    <source>
        <dbReference type="EMBL" id="EUD10089.1"/>
    </source>
</evidence>
<name>A0AAV3M301_9GAMM</name>
<keyword evidence="1" id="KW-0812">Transmembrane</keyword>
<feature type="transmembrane region" description="Helical" evidence="1">
    <location>
        <begin position="86"/>
        <end position="110"/>
    </location>
</feature>
<sequence length="126" mass="14502">MRKYIPFIPALVVILYSLIVFFDDTAGSFIAVLILNTVISFYAFWLLMNYLPFLGSQTKHYQLDGFPLSLVPMDNTVYRYANALNLLALFTLTLIGQWFLVPLFTCLGCWQHLVRQLTLNAISQEK</sequence>